<organism evidence="2 3">
    <name type="scientific">Gossypium stocksii</name>
    <dbReference type="NCBI Taxonomy" id="47602"/>
    <lineage>
        <taxon>Eukaryota</taxon>
        <taxon>Viridiplantae</taxon>
        <taxon>Streptophyta</taxon>
        <taxon>Embryophyta</taxon>
        <taxon>Tracheophyta</taxon>
        <taxon>Spermatophyta</taxon>
        <taxon>Magnoliopsida</taxon>
        <taxon>eudicotyledons</taxon>
        <taxon>Gunneridae</taxon>
        <taxon>Pentapetalae</taxon>
        <taxon>rosids</taxon>
        <taxon>malvids</taxon>
        <taxon>Malvales</taxon>
        <taxon>Malvaceae</taxon>
        <taxon>Malvoideae</taxon>
        <taxon>Gossypium</taxon>
    </lineage>
</organism>
<protein>
    <submittedName>
        <fullName evidence="2">Uncharacterized protein</fullName>
    </submittedName>
</protein>
<dbReference type="AlphaFoldDB" id="A0A9D3VUQ3"/>
<sequence length="134" mass="14907">MPTFPNFPKELLSDVEEEEEGEVEADATRPTTIHTVTKEKKQIGPGVDEEKIESVNIEPDQEGEEINLIFAPTKPVTTPVPPPSIAPISKQDSEINKLINDLTKSDHEEDKVLINSLKSKQHYKDATLKTTCSN</sequence>
<evidence type="ECO:0000256" key="1">
    <source>
        <dbReference type="SAM" id="MobiDB-lite"/>
    </source>
</evidence>
<dbReference type="Proteomes" id="UP000828251">
    <property type="component" value="Unassembled WGS sequence"/>
</dbReference>
<feature type="region of interest" description="Disordered" evidence="1">
    <location>
        <begin position="1"/>
        <end position="28"/>
    </location>
</feature>
<reference evidence="2 3" key="1">
    <citation type="journal article" date="2021" name="Plant Biotechnol. J.">
        <title>Multi-omics assisted identification of the key and species-specific regulatory components of drought-tolerant mechanisms in Gossypium stocksii.</title>
        <authorList>
            <person name="Yu D."/>
            <person name="Ke L."/>
            <person name="Zhang D."/>
            <person name="Wu Y."/>
            <person name="Sun Y."/>
            <person name="Mei J."/>
            <person name="Sun J."/>
            <person name="Sun Y."/>
        </authorList>
    </citation>
    <scope>NUCLEOTIDE SEQUENCE [LARGE SCALE GENOMIC DNA]</scope>
    <source>
        <strain evidence="3">cv. E1</strain>
        <tissue evidence="2">Leaf</tissue>
    </source>
</reference>
<proteinExistence type="predicted"/>
<name>A0A9D3VUQ3_9ROSI</name>
<keyword evidence="3" id="KW-1185">Reference proteome</keyword>
<accession>A0A9D3VUQ3</accession>
<comment type="caution">
    <text evidence="2">The sequence shown here is derived from an EMBL/GenBank/DDBJ whole genome shotgun (WGS) entry which is preliminary data.</text>
</comment>
<dbReference type="EMBL" id="JAIQCV010000005">
    <property type="protein sequence ID" value="KAH1096971.1"/>
    <property type="molecule type" value="Genomic_DNA"/>
</dbReference>
<feature type="compositionally biased region" description="Acidic residues" evidence="1">
    <location>
        <begin position="13"/>
        <end position="25"/>
    </location>
</feature>
<gene>
    <name evidence="2" type="ORF">J1N35_013892</name>
</gene>
<evidence type="ECO:0000313" key="3">
    <source>
        <dbReference type="Proteomes" id="UP000828251"/>
    </source>
</evidence>
<evidence type="ECO:0000313" key="2">
    <source>
        <dbReference type="EMBL" id="KAH1096971.1"/>
    </source>
</evidence>